<dbReference type="SUPFAM" id="SSF56672">
    <property type="entry name" value="DNA/RNA polymerases"/>
    <property type="match status" value="1"/>
</dbReference>
<keyword evidence="3" id="KW-1185">Reference proteome</keyword>
<reference evidence="2 3" key="1">
    <citation type="journal article" date="2017" name="PLoS Biol.">
        <title>The sea cucumber genome provides insights into morphological evolution and visceral regeneration.</title>
        <authorList>
            <person name="Zhang X."/>
            <person name="Sun L."/>
            <person name="Yuan J."/>
            <person name="Sun Y."/>
            <person name="Gao Y."/>
            <person name="Zhang L."/>
            <person name="Li S."/>
            <person name="Dai H."/>
            <person name="Hamel J.F."/>
            <person name="Liu C."/>
            <person name="Yu Y."/>
            <person name="Liu S."/>
            <person name="Lin W."/>
            <person name="Guo K."/>
            <person name="Jin S."/>
            <person name="Xu P."/>
            <person name="Storey K.B."/>
            <person name="Huan P."/>
            <person name="Zhang T."/>
            <person name="Zhou Y."/>
            <person name="Zhang J."/>
            <person name="Lin C."/>
            <person name="Li X."/>
            <person name="Xing L."/>
            <person name="Huo D."/>
            <person name="Sun M."/>
            <person name="Wang L."/>
            <person name="Mercier A."/>
            <person name="Li F."/>
            <person name="Yang H."/>
            <person name="Xiang J."/>
        </authorList>
    </citation>
    <scope>NUCLEOTIDE SEQUENCE [LARGE SCALE GENOMIC DNA]</scope>
    <source>
        <strain evidence="2">Shaxun</strain>
        <tissue evidence="2">Muscle</tissue>
    </source>
</reference>
<dbReference type="PANTHER" id="PTHR37984:SF5">
    <property type="entry name" value="PROTEIN NYNRIN-LIKE"/>
    <property type="match status" value="1"/>
</dbReference>
<proteinExistence type="predicted"/>
<dbReference type="AlphaFoldDB" id="A0A2G8JR54"/>
<dbReference type="InterPro" id="IPR050951">
    <property type="entry name" value="Retrovirus_Pol_polyprotein"/>
</dbReference>
<dbReference type="OrthoDB" id="41323at2759"/>
<dbReference type="PROSITE" id="PS50878">
    <property type="entry name" value="RT_POL"/>
    <property type="match status" value="1"/>
</dbReference>
<evidence type="ECO:0000259" key="1">
    <source>
        <dbReference type="PROSITE" id="PS50878"/>
    </source>
</evidence>
<protein>
    <submittedName>
        <fullName evidence="2">Pol polyprotein</fullName>
    </submittedName>
</protein>
<dbReference type="PANTHER" id="PTHR37984">
    <property type="entry name" value="PROTEIN CBG26694"/>
    <property type="match status" value="1"/>
</dbReference>
<feature type="domain" description="Reverse transcriptase" evidence="1">
    <location>
        <begin position="1"/>
        <end position="51"/>
    </location>
</feature>
<comment type="caution">
    <text evidence="2">The sequence shown here is derived from an EMBL/GenBank/DDBJ whole genome shotgun (WGS) entry which is preliminary data.</text>
</comment>
<accession>A0A2G8JR54</accession>
<evidence type="ECO:0000313" key="2">
    <source>
        <dbReference type="EMBL" id="PIK38198.1"/>
    </source>
</evidence>
<dbReference type="InterPro" id="IPR043502">
    <property type="entry name" value="DNA/RNA_pol_sf"/>
</dbReference>
<dbReference type="Gene3D" id="3.30.70.270">
    <property type="match status" value="2"/>
</dbReference>
<evidence type="ECO:0000313" key="3">
    <source>
        <dbReference type="Proteomes" id="UP000230750"/>
    </source>
</evidence>
<gene>
    <name evidence="2" type="ORF">BSL78_24965</name>
</gene>
<dbReference type="Proteomes" id="UP000230750">
    <property type="component" value="Unassembled WGS sequence"/>
</dbReference>
<sequence>MADLLIAGSSLEEHYDHLRQLFKRLQEHGIVINPSKNVFGVSSLDFVGHHVDASGITLFTDKVKAVTDFPPADTLRKLREFIGLVNFYKRFIPNCAIIIQPLADLLRTNLENMLANLTDIQLQAFSNVKASIAQSTLLNHLNPIAQLCQMVDASDVAVCGVLQQSVGDN</sequence>
<dbReference type="InterPro" id="IPR000477">
    <property type="entry name" value="RT_dom"/>
</dbReference>
<name>A0A2G8JR54_STIJA</name>
<organism evidence="2 3">
    <name type="scientific">Stichopus japonicus</name>
    <name type="common">Sea cucumber</name>
    <dbReference type="NCBI Taxonomy" id="307972"/>
    <lineage>
        <taxon>Eukaryota</taxon>
        <taxon>Metazoa</taxon>
        <taxon>Echinodermata</taxon>
        <taxon>Eleutherozoa</taxon>
        <taxon>Echinozoa</taxon>
        <taxon>Holothuroidea</taxon>
        <taxon>Aspidochirotacea</taxon>
        <taxon>Aspidochirotida</taxon>
        <taxon>Stichopodidae</taxon>
        <taxon>Apostichopus</taxon>
    </lineage>
</organism>
<dbReference type="InterPro" id="IPR043128">
    <property type="entry name" value="Rev_trsase/Diguanyl_cyclase"/>
</dbReference>
<dbReference type="EMBL" id="MRZV01001390">
    <property type="protein sequence ID" value="PIK38198.1"/>
    <property type="molecule type" value="Genomic_DNA"/>
</dbReference>